<evidence type="ECO:0000256" key="2">
    <source>
        <dbReference type="ARBA" id="ARBA00005046"/>
    </source>
</evidence>
<dbReference type="PROSITE" id="PS01079">
    <property type="entry name" value="MOCF_BIOSYNTHESIS_2"/>
    <property type="match status" value="1"/>
</dbReference>
<dbReference type="InterPro" id="IPR005110">
    <property type="entry name" value="MoeA_linker/N"/>
</dbReference>
<sequence>MISVEEARKFIDEHHASWGSERVSLGESLGRVLAEEVRADRDFPPFDRVTMDGVAIGYEAYVSGRREFEVSGVQYAGEAAKNISGDDQCLEVMTGAVLGSSCDMVIRYEDVVFHDQDGRRFATISDEQGFRWKNVHRQGSDQKEGEVLLAPGQVIHAGVLAILATVGRMETYVQKFPKVAIVSTGDELVDVAQIPKAYQIRKSNVVMMESVLTMKGVSCSMFHLLDDYEILTKELSHILKSHDVLLLSGGVSKGKADFLPQVLEELGVEKQFHTVAQRPGKPFWFGIHQKKPVFAFPGNPISTMMCFQVYFMPWLSKQLHTYSDTSVAVLTEDVVFKPDLGYFVQVSLQSHQGRLYAMPQAGNGSGDLVNLAKSTGFLYLPAGQEVYKKNKEYLVYSFSPL</sequence>
<dbReference type="NCBIfam" id="TIGR00177">
    <property type="entry name" value="molyb_syn"/>
    <property type="match status" value="1"/>
</dbReference>
<comment type="pathway">
    <text evidence="2 6">Cofactor biosynthesis; molybdopterin biosynthesis.</text>
</comment>
<dbReference type="InterPro" id="IPR001453">
    <property type="entry name" value="MoaB/Mog_dom"/>
</dbReference>
<accession>A0ABY6CPM0</accession>
<dbReference type="PANTHER" id="PTHR10192:SF5">
    <property type="entry name" value="GEPHYRIN"/>
    <property type="match status" value="1"/>
</dbReference>
<dbReference type="PANTHER" id="PTHR10192">
    <property type="entry name" value="MOLYBDOPTERIN BIOSYNTHESIS PROTEIN"/>
    <property type="match status" value="1"/>
</dbReference>
<dbReference type="RefSeq" id="WP_262309898.1">
    <property type="nucleotide sequence ID" value="NZ_CP106679.1"/>
</dbReference>
<dbReference type="EC" id="2.10.1.1" evidence="6"/>
<dbReference type="Pfam" id="PF03453">
    <property type="entry name" value="MoeA_N"/>
    <property type="match status" value="1"/>
</dbReference>
<dbReference type="SUPFAM" id="SSF63882">
    <property type="entry name" value="MoeA N-terminal region -like"/>
    <property type="match status" value="1"/>
</dbReference>
<dbReference type="Pfam" id="PF03454">
    <property type="entry name" value="MoeA_C"/>
    <property type="match status" value="1"/>
</dbReference>
<reference evidence="8" key="1">
    <citation type="submission" date="2022-09" db="EMBL/GenBank/DDBJ databases">
        <title>Comparative genomics and taxonomic characterization of three novel marine species of genus Reichenbachiella exhibiting antioxidant and polysaccharide degradation activities.</title>
        <authorList>
            <person name="Muhammad N."/>
            <person name="Lee Y.-J."/>
            <person name="Ko J."/>
            <person name="Kim S.-G."/>
        </authorList>
    </citation>
    <scope>NUCLEOTIDE SEQUENCE</scope>
    <source>
        <strain evidence="8">BKB1-1</strain>
    </source>
</reference>
<keyword evidence="6" id="KW-0500">Molybdenum</keyword>
<dbReference type="Gene3D" id="2.170.190.11">
    <property type="entry name" value="Molybdopterin biosynthesis moea protein, domain 3"/>
    <property type="match status" value="1"/>
</dbReference>
<comment type="similarity">
    <text evidence="3 6">Belongs to the MoeA family.</text>
</comment>
<evidence type="ECO:0000256" key="4">
    <source>
        <dbReference type="ARBA" id="ARBA00023150"/>
    </source>
</evidence>
<dbReference type="Proteomes" id="UP001065174">
    <property type="component" value="Chromosome"/>
</dbReference>
<evidence type="ECO:0000256" key="6">
    <source>
        <dbReference type="RuleBase" id="RU365090"/>
    </source>
</evidence>
<gene>
    <name evidence="8" type="ORF">N6H18_00545</name>
</gene>
<organism evidence="8 9">
    <name type="scientific">Reichenbachiella agarivorans</name>
    <dbReference type="NCBI Taxonomy" id="2979464"/>
    <lineage>
        <taxon>Bacteria</taxon>
        <taxon>Pseudomonadati</taxon>
        <taxon>Bacteroidota</taxon>
        <taxon>Cytophagia</taxon>
        <taxon>Cytophagales</taxon>
        <taxon>Reichenbachiellaceae</taxon>
        <taxon>Reichenbachiella</taxon>
    </lineage>
</organism>
<dbReference type="InterPro" id="IPR038987">
    <property type="entry name" value="MoeA-like"/>
</dbReference>
<name>A0ABY6CPM0_9BACT</name>
<dbReference type="Pfam" id="PF00994">
    <property type="entry name" value="MoCF_biosynth"/>
    <property type="match status" value="1"/>
</dbReference>
<evidence type="ECO:0000313" key="9">
    <source>
        <dbReference type="Proteomes" id="UP001065174"/>
    </source>
</evidence>
<evidence type="ECO:0000256" key="1">
    <source>
        <dbReference type="ARBA" id="ARBA00002901"/>
    </source>
</evidence>
<evidence type="ECO:0000259" key="7">
    <source>
        <dbReference type="SMART" id="SM00852"/>
    </source>
</evidence>
<keyword evidence="6" id="KW-0808">Transferase</keyword>
<dbReference type="CDD" id="cd00887">
    <property type="entry name" value="MoeA"/>
    <property type="match status" value="1"/>
</dbReference>
<dbReference type="InterPro" id="IPR005111">
    <property type="entry name" value="MoeA_C_domain_IV"/>
</dbReference>
<feature type="domain" description="MoaB/Mog" evidence="7">
    <location>
        <begin position="180"/>
        <end position="317"/>
    </location>
</feature>
<proteinExistence type="inferred from homology"/>
<comment type="cofactor">
    <cofactor evidence="6">
        <name>Mg(2+)</name>
        <dbReference type="ChEBI" id="CHEBI:18420"/>
    </cofactor>
</comment>
<dbReference type="Gene3D" id="3.40.980.10">
    <property type="entry name" value="MoaB/Mog-like domain"/>
    <property type="match status" value="1"/>
</dbReference>
<dbReference type="SMART" id="SM00852">
    <property type="entry name" value="MoCF_biosynth"/>
    <property type="match status" value="1"/>
</dbReference>
<comment type="catalytic activity">
    <reaction evidence="5">
        <text>adenylyl-molybdopterin + molybdate = Mo-molybdopterin + AMP + H(+)</text>
        <dbReference type="Rhea" id="RHEA:35047"/>
        <dbReference type="ChEBI" id="CHEBI:15378"/>
        <dbReference type="ChEBI" id="CHEBI:36264"/>
        <dbReference type="ChEBI" id="CHEBI:62727"/>
        <dbReference type="ChEBI" id="CHEBI:71302"/>
        <dbReference type="ChEBI" id="CHEBI:456215"/>
        <dbReference type="EC" id="2.10.1.1"/>
    </reaction>
</comment>
<evidence type="ECO:0000256" key="5">
    <source>
        <dbReference type="ARBA" id="ARBA00047317"/>
    </source>
</evidence>
<dbReference type="InterPro" id="IPR008284">
    <property type="entry name" value="MoCF_biosynth_CS"/>
</dbReference>
<keyword evidence="9" id="KW-1185">Reference proteome</keyword>
<dbReference type="SUPFAM" id="SSF53218">
    <property type="entry name" value="Molybdenum cofactor biosynthesis proteins"/>
    <property type="match status" value="1"/>
</dbReference>
<protein>
    <recommendedName>
        <fullName evidence="6">Molybdopterin molybdenumtransferase</fullName>
        <ecNumber evidence="6">2.10.1.1</ecNumber>
    </recommendedName>
</protein>
<dbReference type="SUPFAM" id="SSF63867">
    <property type="entry name" value="MoeA C-terminal domain-like"/>
    <property type="match status" value="1"/>
</dbReference>
<comment type="function">
    <text evidence="1 6">Catalyzes the insertion of molybdate into adenylated molybdopterin with the concomitant release of AMP.</text>
</comment>
<dbReference type="InterPro" id="IPR036425">
    <property type="entry name" value="MoaB/Mog-like_dom_sf"/>
</dbReference>
<keyword evidence="6" id="KW-0479">Metal-binding</keyword>
<dbReference type="Gene3D" id="3.90.105.10">
    <property type="entry name" value="Molybdopterin biosynthesis moea protein, domain 2"/>
    <property type="match status" value="1"/>
</dbReference>
<evidence type="ECO:0000256" key="3">
    <source>
        <dbReference type="ARBA" id="ARBA00010763"/>
    </source>
</evidence>
<keyword evidence="6" id="KW-0460">Magnesium</keyword>
<keyword evidence="4 6" id="KW-0501">Molybdenum cofactor biosynthesis</keyword>
<dbReference type="InterPro" id="IPR036688">
    <property type="entry name" value="MoeA_C_domain_IV_sf"/>
</dbReference>
<dbReference type="InterPro" id="IPR036135">
    <property type="entry name" value="MoeA_linker/N_sf"/>
</dbReference>
<evidence type="ECO:0000313" key="8">
    <source>
        <dbReference type="EMBL" id="UXP32463.1"/>
    </source>
</evidence>
<dbReference type="EMBL" id="CP106679">
    <property type="protein sequence ID" value="UXP32463.1"/>
    <property type="molecule type" value="Genomic_DNA"/>
</dbReference>
<dbReference type="Gene3D" id="2.40.340.10">
    <property type="entry name" value="MoeA, C-terminal, domain IV"/>
    <property type="match status" value="1"/>
</dbReference>